<name>A0A521ATE8_SACCC</name>
<dbReference type="Proteomes" id="UP000319040">
    <property type="component" value="Unassembled WGS sequence"/>
</dbReference>
<accession>A0A521ATE8</accession>
<evidence type="ECO:0000313" key="5">
    <source>
        <dbReference type="Proteomes" id="UP000319040"/>
    </source>
</evidence>
<organism evidence="4 5">
    <name type="scientific">Saccharicrinis carchari</name>
    <dbReference type="NCBI Taxonomy" id="1168039"/>
    <lineage>
        <taxon>Bacteria</taxon>
        <taxon>Pseudomonadati</taxon>
        <taxon>Bacteroidota</taxon>
        <taxon>Bacteroidia</taxon>
        <taxon>Marinilabiliales</taxon>
        <taxon>Marinilabiliaceae</taxon>
        <taxon>Saccharicrinis</taxon>
    </lineage>
</organism>
<feature type="chain" id="PRO_5022145370" evidence="2">
    <location>
        <begin position="24"/>
        <end position="355"/>
    </location>
</feature>
<keyword evidence="5" id="KW-1185">Reference proteome</keyword>
<dbReference type="Gene3D" id="2.40.420.20">
    <property type="match status" value="1"/>
</dbReference>
<dbReference type="RefSeq" id="WP_142531779.1">
    <property type="nucleotide sequence ID" value="NZ_FXTB01000001.1"/>
</dbReference>
<dbReference type="GO" id="GO:1990281">
    <property type="term" value="C:efflux pump complex"/>
    <property type="evidence" value="ECO:0007669"/>
    <property type="project" value="TreeGrafter"/>
</dbReference>
<evidence type="ECO:0000259" key="3">
    <source>
        <dbReference type="Pfam" id="PF25917"/>
    </source>
</evidence>
<dbReference type="Gene3D" id="2.40.50.100">
    <property type="match status" value="1"/>
</dbReference>
<evidence type="ECO:0000256" key="1">
    <source>
        <dbReference type="ARBA" id="ARBA00009477"/>
    </source>
</evidence>
<keyword evidence="2" id="KW-0732">Signal</keyword>
<dbReference type="Pfam" id="PF25917">
    <property type="entry name" value="BSH_RND"/>
    <property type="match status" value="1"/>
</dbReference>
<dbReference type="AlphaFoldDB" id="A0A521ATE8"/>
<feature type="signal peptide" evidence="2">
    <location>
        <begin position="1"/>
        <end position="23"/>
    </location>
</feature>
<dbReference type="SUPFAM" id="SSF111369">
    <property type="entry name" value="HlyD-like secretion proteins"/>
    <property type="match status" value="1"/>
</dbReference>
<feature type="domain" description="Multidrug resistance protein MdtA-like barrel-sandwich hybrid" evidence="3">
    <location>
        <begin position="62"/>
        <end position="177"/>
    </location>
</feature>
<reference evidence="4 5" key="1">
    <citation type="submission" date="2017-05" db="EMBL/GenBank/DDBJ databases">
        <authorList>
            <person name="Varghese N."/>
            <person name="Submissions S."/>
        </authorList>
    </citation>
    <scope>NUCLEOTIDE SEQUENCE [LARGE SCALE GENOMIC DNA]</scope>
    <source>
        <strain evidence="4 5">DSM 27040</strain>
    </source>
</reference>
<dbReference type="OrthoDB" id="9784685at2"/>
<dbReference type="PANTHER" id="PTHR30469:SF15">
    <property type="entry name" value="HLYD FAMILY OF SECRETION PROTEINS"/>
    <property type="match status" value="1"/>
</dbReference>
<dbReference type="InterPro" id="IPR058625">
    <property type="entry name" value="MdtA-like_BSH"/>
</dbReference>
<sequence>MKQILTAVSLLLVLAIYSCGSNKKEKEIVVNVKTDTVEVYGNSKSAAFPGRIKAGDDINLSFRIAGPIASIHASPGNFVKKGDVLAQIDPRDYRTQLAATEAQYRQIKNEAERIITLYEKKGVSENDYYKAVYGLKQITAKYDAHKNALADTKLIAPFDGYVQKTYYSAKETVNAGMPVLSMIGTSVMEVEINIPSNVYAKKDQIESFICTSDIYPGKVYPLEMAGMNRKANLNELYTVYLNLITPEGYPPLTPGMNVKVGVQYKNTSQERYLVPINALISGKTGSSVWVYNANNSTISNREITTDGINNRGYAIVVEGLQRGEVVVSAGASSLKEGQKVKPIQQQSKTNTGSIL</sequence>
<dbReference type="PANTHER" id="PTHR30469">
    <property type="entry name" value="MULTIDRUG RESISTANCE PROTEIN MDTA"/>
    <property type="match status" value="1"/>
</dbReference>
<proteinExistence type="inferred from homology"/>
<evidence type="ECO:0000313" key="4">
    <source>
        <dbReference type="EMBL" id="SMO38102.1"/>
    </source>
</evidence>
<dbReference type="EMBL" id="FXTB01000001">
    <property type="protein sequence ID" value="SMO38102.1"/>
    <property type="molecule type" value="Genomic_DNA"/>
</dbReference>
<dbReference type="PROSITE" id="PS51257">
    <property type="entry name" value="PROKAR_LIPOPROTEIN"/>
    <property type="match status" value="1"/>
</dbReference>
<dbReference type="NCBIfam" id="TIGR01730">
    <property type="entry name" value="RND_mfp"/>
    <property type="match status" value="1"/>
</dbReference>
<dbReference type="InterPro" id="IPR006143">
    <property type="entry name" value="RND_pump_MFP"/>
</dbReference>
<gene>
    <name evidence="4" type="ORF">SAMN06265379_101398</name>
</gene>
<comment type="similarity">
    <text evidence="1">Belongs to the membrane fusion protein (MFP) (TC 8.A.1) family.</text>
</comment>
<dbReference type="Gene3D" id="1.10.287.470">
    <property type="entry name" value="Helix hairpin bin"/>
    <property type="match status" value="1"/>
</dbReference>
<dbReference type="GO" id="GO:0015562">
    <property type="term" value="F:efflux transmembrane transporter activity"/>
    <property type="evidence" value="ECO:0007669"/>
    <property type="project" value="TreeGrafter"/>
</dbReference>
<protein>
    <submittedName>
        <fullName evidence="4">RND family efflux transporter, MFP subunit</fullName>
    </submittedName>
</protein>
<evidence type="ECO:0000256" key="2">
    <source>
        <dbReference type="SAM" id="SignalP"/>
    </source>
</evidence>